<gene>
    <name evidence="1" type="ORF">APZ16_00105</name>
</gene>
<evidence type="ECO:0000313" key="2">
    <source>
        <dbReference type="Proteomes" id="UP000074294"/>
    </source>
</evidence>
<comment type="caution">
    <text evidence="1">The sequence shown here is derived from an EMBL/GenBank/DDBJ whole genome shotgun (WGS) entry which is preliminary data.</text>
</comment>
<reference evidence="1 2" key="1">
    <citation type="journal article" date="2016" name="Nat. Microbiol.">
        <title>Genomic inference of the metabolism of cosmopolitan subsurface Archaea, Hadesarchaea.</title>
        <authorList>
            <person name="Baker B.J."/>
            <person name="Saw J.H."/>
            <person name="Lind A.E."/>
            <person name="Lazar C.S."/>
            <person name="Hinrichs K.-U."/>
            <person name="Teske A.P."/>
            <person name="Ettema T.J."/>
        </authorList>
    </citation>
    <scope>NUCLEOTIDE SEQUENCE [LARGE SCALE GENOMIC DNA]</scope>
</reference>
<dbReference type="EMBL" id="LQMQ01000018">
    <property type="protein sequence ID" value="KUO41628.1"/>
    <property type="molecule type" value="Genomic_DNA"/>
</dbReference>
<sequence>MGDVFAPLFSSILFQAADNVLRGQEFINEGSEETRSWPSQSSSKLSPAICNHGFCCPETHGGDYFSTCEGVISDLKVEQIADFFSTALRLKKSGYRIASTDIFFLVSR</sequence>
<name>A0A147JYP4_HADYE</name>
<evidence type="ECO:0000313" key="1">
    <source>
        <dbReference type="EMBL" id="KUO41628.1"/>
    </source>
</evidence>
<accession>A0A147JYP4</accession>
<protein>
    <submittedName>
        <fullName evidence="1">Uncharacterized protein</fullName>
    </submittedName>
</protein>
<dbReference type="Proteomes" id="UP000074294">
    <property type="component" value="Unassembled WGS sequence"/>
</dbReference>
<proteinExistence type="predicted"/>
<dbReference type="AlphaFoldDB" id="A0A147JYP4"/>
<organism evidence="1 2">
    <name type="scientific">Hadarchaeum yellowstonense</name>
    <dbReference type="NCBI Taxonomy" id="1776334"/>
    <lineage>
        <taxon>Archaea</taxon>
        <taxon>Methanobacteriati</taxon>
        <taxon>Candidatus Hadarchaeota</taxon>
        <taxon>Candidatus Hadarchaeia</taxon>
        <taxon>Candidatus Hadarchaeales</taxon>
        <taxon>Candidatus Hadarchaeaceae</taxon>
        <taxon>Candidatus Hadarchaeum</taxon>
    </lineage>
</organism>